<comment type="caution">
    <text evidence="1">The sequence shown here is derived from an EMBL/GenBank/DDBJ whole genome shotgun (WGS) entry which is preliminary data.</text>
</comment>
<sequence>MNRPLTEKYLKLSEEQTTKEKKDYYWNLAESIDEVYGIIERAKQLDDRNTILRFFDLLNRQANNNEEDKVLAGIRVIIGMNKSYDKRNNTEGL</sequence>
<gene>
    <name evidence="1" type="ORF">LCGC14_3065900</name>
</gene>
<protein>
    <submittedName>
        <fullName evidence="1">Uncharacterized protein</fullName>
    </submittedName>
</protein>
<accession>A0A0F8WI50</accession>
<reference evidence="1" key="1">
    <citation type="journal article" date="2015" name="Nature">
        <title>Complex archaea that bridge the gap between prokaryotes and eukaryotes.</title>
        <authorList>
            <person name="Spang A."/>
            <person name="Saw J.H."/>
            <person name="Jorgensen S.L."/>
            <person name="Zaremba-Niedzwiedzka K."/>
            <person name="Martijn J."/>
            <person name="Lind A.E."/>
            <person name="van Eijk R."/>
            <person name="Schleper C."/>
            <person name="Guy L."/>
            <person name="Ettema T.J."/>
        </authorList>
    </citation>
    <scope>NUCLEOTIDE SEQUENCE</scope>
</reference>
<dbReference type="AlphaFoldDB" id="A0A0F8WI50"/>
<name>A0A0F8WI50_9ZZZZ</name>
<dbReference type="EMBL" id="LAZR01065064">
    <property type="protein sequence ID" value="KKK56303.1"/>
    <property type="molecule type" value="Genomic_DNA"/>
</dbReference>
<organism evidence="1">
    <name type="scientific">marine sediment metagenome</name>
    <dbReference type="NCBI Taxonomy" id="412755"/>
    <lineage>
        <taxon>unclassified sequences</taxon>
        <taxon>metagenomes</taxon>
        <taxon>ecological metagenomes</taxon>
    </lineage>
</organism>
<proteinExistence type="predicted"/>
<evidence type="ECO:0000313" key="1">
    <source>
        <dbReference type="EMBL" id="KKK56303.1"/>
    </source>
</evidence>